<keyword evidence="14" id="KW-0456">Lyase</keyword>
<keyword evidence="15" id="KW-0511">Multifunctional enzyme</keyword>
<dbReference type="UniPathway" id="UPA00120">
    <property type="reaction ID" value="UER00203"/>
</dbReference>
<feature type="binding site" evidence="19">
    <location>
        <position position="59"/>
    </location>
    <ligand>
        <name>substrate</name>
    </ligand>
</feature>
<protein>
    <recommendedName>
        <fullName evidence="8">Bifunctional chorismate mutase/prephenate dehydratase</fullName>
        <ecNumber evidence="7">4.2.1.51</ecNumber>
        <ecNumber evidence="6">5.4.99.5</ecNumber>
    </recommendedName>
    <alternativeName>
        <fullName evidence="17">Chorismate mutase-prephenate dehydratase</fullName>
    </alternativeName>
    <alternativeName>
        <fullName evidence="16">p-protein</fullName>
    </alternativeName>
</protein>
<evidence type="ECO:0000256" key="21">
    <source>
        <dbReference type="SAM" id="Coils"/>
    </source>
</evidence>
<dbReference type="NCBIfam" id="TIGR01797">
    <property type="entry name" value="CM_P_1"/>
    <property type="match status" value="1"/>
</dbReference>
<dbReference type="PROSITE" id="PS00857">
    <property type="entry name" value="PREPHENATE_DEHYDR_1"/>
    <property type="match status" value="1"/>
</dbReference>
<feature type="coiled-coil region" evidence="21">
    <location>
        <begin position="18"/>
        <end position="45"/>
    </location>
</feature>
<evidence type="ECO:0000259" key="23">
    <source>
        <dbReference type="PROSITE" id="PS51171"/>
    </source>
</evidence>
<dbReference type="EC" id="5.4.99.5" evidence="6"/>
<name>A0A5P9CGK6_9VIBR</name>
<evidence type="ECO:0000256" key="9">
    <source>
        <dbReference type="ARBA" id="ARBA00022490"/>
    </source>
</evidence>
<evidence type="ECO:0000256" key="3">
    <source>
        <dbReference type="ARBA" id="ARBA00004496"/>
    </source>
</evidence>
<keyword evidence="11" id="KW-0057">Aromatic amino acid biosynthesis</keyword>
<evidence type="ECO:0000256" key="18">
    <source>
        <dbReference type="ARBA" id="ARBA00047848"/>
    </source>
</evidence>
<comment type="pathway">
    <text evidence="4">Amino-acid biosynthesis; L-phenylalanine biosynthesis; phenylpyruvate from prephenate: step 1/1.</text>
</comment>
<dbReference type="NCBIfam" id="NF008865">
    <property type="entry name" value="PRK11898.1"/>
    <property type="match status" value="1"/>
</dbReference>
<dbReference type="InterPro" id="IPR002701">
    <property type="entry name" value="CM_II_prokaryot"/>
</dbReference>
<dbReference type="GO" id="GO:0004664">
    <property type="term" value="F:prephenate dehydratase activity"/>
    <property type="evidence" value="ECO:0007669"/>
    <property type="project" value="UniProtKB-EC"/>
</dbReference>
<evidence type="ECO:0000256" key="13">
    <source>
        <dbReference type="ARBA" id="ARBA00023235"/>
    </source>
</evidence>
<dbReference type="SUPFAM" id="SSF55021">
    <property type="entry name" value="ACT-like"/>
    <property type="match status" value="1"/>
</dbReference>
<dbReference type="PROSITE" id="PS51671">
    <property type="entry name" value="ACT"/>
    <property type="match status" value="1"/>
</dbReference>
<dbReference type="InterPro" id="IPR001086">
    <property type="entry name" value="Preph_deHydtase"/>
</dbReference>
<comment type="catalytic activity">
    <reaction evidence="1">
        <text>chorismate = prephenate</text>
        <dbReference type="Rhea" id="RHEA:13897"/>
        <dbReference type="ChEBI" id="CHEBI:29748"/>
        <dbReference type="ChEBI" id="CHEBI:29934"/>
        <dbReference type="EC" id="5.4.99.5"/>
    </reaction>
</comment>
<evidence type="ECO:0000256" key="1">
    <source>
        <dbReference type="ARBA" id="ARBA00000824"/>
    </source>
</evidence>
<feature type="binding site" evidence="19">
    <location>
        <position position="96"/>
    </location>
    <ligand>
        <name>substrate</name>
    </ligand>
</feature>
<dbReference type="PROSITE" id="PS51171">
    <property type="entry name" value="PREPHENATE_DEHYDR_3"/>
    <property type="match status" value="1"/>
</dbReference>
<dbReference type="Pfam" id="PF01817">
    <property type="entry name" value="CM_2"/>
    <property type="match status" value="1"/>
</dbReference>
<dbReference type="GO" id="GO:0009094">
    <property type="term" value="P:L-phenylalanine biosynthetic process"/>
    <property type="evidence" value="ECO:0007669"/>
    <property type="project" value="UniProtKB-UniPathway"/>
</dbReference>
<evidence type="ECO:0000256" key="17">
    <source>
        <dbReference type="ARBA" id="ARBA00031520"/>
    </source>
</evidence>
<keyword evidence="12" id="KW-0584">Phenylalanine biosynthesis</keyword>
<accession>A0A5P9CGK6</accession>
<dbReference type="SUPFAM" id="SSF53850">
    <property type="entry name" value="Periplasmic binding protein-like II"/>
    <property type="match status" value="1"/>
</dbReference>
<evidence type="ECO:0000256" key="5">
    <source>
        <dbReference type="ARBA" id="ARBA00004817"/>
    </source>
</evidence>
<evidence type="ECO:0000256" key="6">
    <source>
        <dbReference type="ARBA" id="ARBA00012404"/>
    </source>
</evidence>
<comment type="pathway">
    <text evidence="5">Metabolic intermediate biosynthesis; prephenate biosynthesis; prephenate from chorismate: step 1/1.</text>
</comment>
<proteinExistence type="predicted"/>
<dbReference type="GO" id="GO:0046417">
    <property type="term" value="P:chorismate metabolic process"/>
    <property type="evidence" value="ECO:0007669"/>
    <property type="project" value="InterPro"/>
</dbReference>
<evidence type="ECO:0000256" key="2">
    <source>
        <dbReference type="ARBA" id="ARBA00002364"/>
    </source>
</evidence>
<dbReference type="Gene3D" id="3.30.70.260">
    <property type="match status" value="1"/>
</dbReference>
<evidence type="ECO:0000256" key="7">
    <source>
        <dbReference type="ARBA" id="ARBA00013147"/>
    </source>
</evidence>
<dbReference type="SMART" id="SM00830">
    <property type="entry name" value="CM_2"/>
    <property type="match status" value="1"/>
</dbReference>
<dbReference type="PROSITE" id="PS00858">
    <property type="entry name" value="PREPHENATE_DEHYDR_2"/>
    <property type="match status" value="1"/>
</dbReference>
<evidence type="ECO:0000313" key="25">
    <source>
        <dbReference type="EMBL" id="QFT25365.1"/>
    </source>
</evidence>
<dbReference type="EMBL" id="CP045350">
    <property type="protein sequence ID" value="QFT25365.1"/>
    <property type="molecule type" value="Genomic_DNA"/>
</dbReference>
<feature type="domain" description="Prephenate dehydratase" evidence="23">
    <location>
        <begin position="119"/>
        <end position="299"/>
    </location>
</feature>
<keyword evidence="21" id="KW-0175">Coiled coil</keyword>
<evidence type="ECO:0000313" key="26">
    <source>
        <dbReference type="Proteomes" id="UP000326936"/>
    </source>
</evidence>
<dbReference type="InterPro" id="IPR010952">
    <property type="entry name" value="CM_P_1"/>
</dbReference>
<dbReference type="PROSITE" id="PS51168">
    <property type="entry name" value="CHORISMATE_MUT_2"/>
    <property type="match status" value="1"/>
</dbReference>
<feature type="binding site" evidence="19">
    <location>
        <position position="63"/>
    </location>
    <ligand>
        <name>substrate</name>
    </ligand>
</feature>
<evidence type="ECO:0000256" key="4">
    <source>
        <dbReference type="ARBA" id="ARBA00004741"/>
    </source>
</evidence>
<keyword evidence="9" id="KW-0963">Cytoplasm</keyword>
<feature type="domain" description="Chorismate mutase" evidence="22">
    <location>
        <begin position="12"/>
        <end position="104"/>
    </location>
</feature>
<dbReference type="CDD" id="cd04905">
    <property type="entry name" value="ACT_CM-PDT"/>
    <property type="match status" value="1"/>
</dbReference>
<dbReference type="PANTHER" id="PTHR21022">
    <property type="entry name" value="PREPHENATE DEHYDRATASE P PROTEIN"/>
    <property type="match status" value="1"/>
</dbReference>
<evidence type="ECO:0000256" key="20">
    <source>
        <dbReference type="PIRSR" id="PIRSR001500-2"/>
    </source>
</evidence>
<dbReference type="AlphaFoldDB" id="A0A5P9CGK6"/>
<dbReference type="UniPathway" id="UPA00121">
    <property type="reaction ID" value="UER00345"/>
</dbReference>
<dbReference type="FunFam" id="3.40.190.10:FF:000044">
    <property type="entry name" value="Chorismate mutase/prephenate dehydratase"/>
    <property type="match status" value="1"/>
</dbReference>
<dbReference type="Gene3D" id="3.40.190.10">
    <property type="entry name" value="Periplasmic binding protein-like II"/>
    <property type="match status" value="2"/>
</dbReference>
<comment type="function">
    <text evidence="2">Catalyzes the Claisen rearrangement of chorismate to prephenate and the decarboxylation/dehydration of prephenate to phenylpyruvate.</text>
</comment>
<dbReference type="CDD" id="cd13631">
    <property type="entry name" value="PBP2_Ct-PDT_like"/>
    <property type="match status" value="1"/>
</dbReference>
<dbReference type="GO" id="GO:0005737">
    <property type="term" value="C:cytoplasm"/>
    <property type="evidence" value="ECO:0007669"/>
    <property type="project" value="UniProtKB-SubCell"/>
</dbReference>
<dbReference type="Pfam" id="PF00800">
    <property type="entry name" value="PDT"/>
    <property type="match status" value="1"/>
</dbReference>
<evidence type="ECO:0000256" key="8">
    <source>
        <dbReference type="ARBA" id="ARBA00014401"/>
    </source>
</evidence>
<dbReference type="PANTHER" id="PTHR21022:SF19">
    <property type="entry name" value="PREPHENATE DEHYDRATASE-RELATED"/>
    <property type="match status" value="1"/>
</dbReference>
<feature type="site" description="Essential for prephenate dehydratase activity" evidence="20">
    <location>
        <position position="292"/>
    </location>
</feature>
<comment type="subcellular location">
    <subcellularLocation>
        <location evidence="3">Cytoplasm</location>
    </subcellularLocation>
</comment>
<evidence type="ECO:0000256" key="10">
    <source>
        <dbReference type="ARBA" id="ARBA00022605"/>
    </source>
</evidence>
<evidence type="ECO:0000259" key="22">
    <source>
        <dbReference type="PROSITE" id="PS51168"/>
    </source>
</evidence>
<dbReference type="GO" id="GO:0004106">
    <property type="term" value="F:chorismate mutase activity"/>
    <property type="evidence" value="ECO:0007669"/>
    <property type="project" value="UniProtKB-EC"/>
</dbReference>
<organism evidence="25 26">
    <name type="scientific">Vibrio aquimaris</name>
    <dbReference type="NCBI Taxonomy" id="2587862"/>
    <lineage>
        <taxon>Bacteria</taxon>
        <taxon>Pseudomonadati</taxon>
        <taxon>Pseudomonadota</taxon>
        <taxon>Gammaproteobacteria</taxon>
        <taxon>Vibrionales</taxon>
        <taxon>Vibrionaceae</taxon>
        <taxon>Vibrio</taxon>
    </lineage>
</organism>
<dbReference type="KEGG" id="vaq:FIV01_02750"/>
<keyword evidence="13" id="KW-0413">Isomerase</keyword>
<dbReference type="InterPro" id="IPR036979">
    <property type="entry name" value="CM_dom_sf"/>
</dbReference>
<dbReference type="InterPro" id="IPR036263">
    <property type="entry name" value="Chorismate_II_sf"/>
</dbReference>
<feature type="binding site" evidence="19">
    <location>
        <position position="22"/>
    </location>
    <ligand>
        <name>substrate</name>
    </ligand>
</feature>
<keyword evidence="26" id="KW-1185">Reference proteome</keyword>
<sequence length="402" mass="45282">MGGFFNEDNKMTEQKYSLDDIRSRLNELDDELLKLLSERRQMSIEVAKSKVQTSKPVRDAAREQQLLVKLINAGRDKYELDAQYITKLFHTIIEDSVLLQQSYLQNLANPDLSRKPLARVAFLGAKGSYSHLASLEYFSRKNTELIELNCQHFKEVAQTVESGHADFGVLPIENTSSGSINEVYDLLQHTTLHIVGEIVLPIEHCLVATSDVRIEDIKTLYSHPQPHQQCSEFLSRFKNITLESCTSTADAMKKVKEINQSDVAAIGHAASGKLYGLQSIQTNIANQTENHTRFIIVARKPVEVSSQIPAKTTLIMSTSQEAGSLVATLLVLQKYSINMSKLESRPIMGNPWEEMFYVDLESHLESEQMQKALQELTKLTKHLKVLGCYPSENVSPTKIKSE</sequence>
<keyword evidence="10" id="KW-0028">Amino-acid biosynthesis</keyword>
<dbReference type="InterPro" id="IPR002912">
    <property type="entry name" value="ACT_dom"/>
</dbReference>
<dbReference type="FunFam" id="3.40.190.10:FF:000034">
    <property type="entry name" value="Chorismate mutase/prephenate dehydratase"/>
    <property type="match status" value="1"/>
</dbReference>
<feature type="binding site" evidence="19">
    <location>
        <position position="50"/>
    </location>
    <ligand>
        <name>substrate</name>
    </ligand>
</feature>
<dbReference type="InterPro" id="IPR018528">
    <property type="entry name" value="Preph_deHydtase_CS"/>
</dbReference>
<dbReference type="InterPro" id="IPR008242">
    <property type="entry name" value="Chor_mutase/pphenate_deHydtase"/>
</dbReference>
<evidence type="ECO:0000259" key="24">
    <source>
        <dbReference type="PROSITE" id="PS51671"/>
    </source>
</evidence>
<evidence type="ECO:0000256" key="14">
    <source>
        <dbReference type="ARBA" id="ARBA00023239"/>
    </source>
</evidence>
<evidence type="ECO:0000256" key="11">
    <source>
        <dbReference type="ARBA" id="ARBA00023141"/>
    </source>
</evidence>
<feature type="domain" description="ACT" evidence="24">
    <location>
        <begin position="313"/>
        <end position="390"/>
    </location>
</feature>
<dbReference type="SUPFAM" id="SSF48600">
    <property type="entry name" value="Chorismate mutase II"/>
    <property type="match status" value="1"/>
</dbReference>
<dbReference type="EC" id="4.2.1.51" evidence="7"/>
<reference evidence="25 26" key="1">
    <citation type="submission" date="2019-10" db="EMBL/GenBank/DDBJ databases">
        <title>Complete genome sequence of Vibrio sp. strain THAF100, isolated from non-filtered water from the water column of tank 6 of a marine aquarium containing stony-coral fragments. Water maintained at 26 degree C.</title>
        <authorList>
            <person name="Ruckert C."/>
            <person name="Franco A."/>
            <person name="Kalinowski J."/>
            <person name="Glaeser S."/>
        </authorList>
    </citation>
    <scope>NUCLEOTIDE SEQUENCE [LARGE SCALE GENOMIC DNA]</scope>
    <source>
        <strain evidence="25 26">THAF100</strain>
    </source>
</reference>
<evidence type="ECO:0000256" key="12">
    <source>
        <dbReference type="ARBA" id="ARBA00023222"/>
    </source>
</evidence>
<gene>
    <name evidence="25" type="primary">pheA</name>
    <name evidence="25" type="ORF">FIV01_02750</name>
</gene>
<evidence type="ECO:0000256" key="19">
    <source>
        <dbReference type="PIRSR" id="PIRSR001500-1"/>
    </source>
</evidence>
<feature type="binding site" evidence="19">
    <location>
        <position position="100"/>
    </location>
    <ligand>
        <name>substrate</name>
    </ligand>
</feature>
<dbReference type="InterPro" id="IPR045865">
    <property type="entry name" value="ACT-like_dom_sf"/>
</dbReference>
<dbReference type="PIRSF" id="PIRSF001500">
    <property type="entry name" value="Chor_mut_pdt_Ppr"/>
    <property type="match status" value="1"/>
</dbReference>
<dbReference type="Gene3D" id="1.20.59.10">
    <property type="entry name" value="Chorismate mutase"/>
    <property type="match status" value="1"/>
</dbReference>
<evidence type="ECO:0000256" key="15">
    <source>
        <dbReference type="ARBA" id="ARBA00023268"/>
    </source>
</evidence>
<dbReference type="Proteomes" id="UP000326936">
    <property type="component" value="Chromosome"/>
</dbReference>
<comment type="catalytic activity">
    <reaction evidence="18">
        <text>prephenate + H(+) = 3-phenylpyruvate + CO2 + H2O</text>
        <dbReference type="Rhea" id="RHEA:21648"/>
        <dbReference type="ChEBI" id="CHEBI:15377"/>
        <dbReference type="ChEBI" id="CHEBI:15378"/>
        <dbReference type="ChEBI" id="CHEBI:16526"/>
        <dbReference type="ChEBI" id="CHEBI:18005"/>
        <dbReference type="ChEBI" id="CHEBI:29934"/>
        <dbReference type="EC" id="4.2.1.51"/>
    </reaction>
</comment>
<feature type="binding site" evidence="19">
    <location>
        <position position="39"/>
    </location>
    <ligand>
        <name>substrate</name>
    </ligand>
</feature>
<evidence type="ECO:0000256" key="16">
    <source>
        <dbReference type="ARBA" id="ARBA00031175"/>
    </source>
</evidence>